<evidence type="ECO:0000256" key="1">
    <source>
        <dbReference type="SAM" id="MobiDB-lite"/>
    </source>
</evidence>
<comment type="caution">
    <text evidence="3">The sequence shown here is derived from an EMBL/GenBank/DDBJ whole genome shotgun (WGS) entry which is preliminary data.</text>
</comment>
<protein>
    <recommendedName>
        <fullName evidence="5">Porin</fullName>
    </recommendedName>
</protein>
<feature type="signal peptide" evidence="2">
    <location>
        <begin position="1"/>
        <end position="18"/>
    </location>
</feature>
<feature type="region of interest" description="Disordered" evidence="1">
    <location>
        <begin position="23"/>
        <end position="69"/>
    </location>
</feature>
<organism evidence="3 4">
    <name type="scientific">Leptospira sarikeiensis</name>
    <dbReference type="NCBI Taxonomy" id="2484943"/>
    <lineage>
        <taxon>Bacteria</taxon>
        <taxon>Pseudomonadati</taxon>
        <taxon>Spirochaetota</taxon>
        <taxon>Spirochaetia</taxon>
        <taxon>Leptospirales</taxon>
        <taxon>Leptospiraceae</taxon>
        <taxon>Leptospira</taxon>
    </lineage>
</organism>
<feature type="chain" id="PRO_5020254420" description="Porin" evidence="2">
    <location>
        <begin position="19"/>
        <end position="348"/>
    </location>
</feature>
<keyword evidence="4" id="KW-1185">Reference proteome</keyword>
<dbReference type="RefSeq" id="WP_135647949.1">
    <property type="nucleotide sequence ID" value="NZ_RQGF01000008.1"/>
</dbReference>
<dbReference type="InterPro" id="IPR027614">
    <property type="entry name" value="OMP_Lepto"/>
</dbReference>
<dbReference type="Proteomes" id="UP000297762">
    <property type="component" value="Unassembled WGS sequence"/>
</dbReference>
<evidence type="ECO:0000313" key="4">
    <source>
        <dbReference type="Proteomes" id="UP000297762"/>
    </source>
</evidence>
<dbReference type="EMBL" id="RQGF01000008">
    <property type="protein sequence ID" value="TGL64241.1"/>
    <property type="molecule type" value="Genomic_DNA"/>
</dbReference>
<sequence>MNKSFILLLLLFSISIFSQDQIPESPKVQEDTKELTKSEQSVRPETQTSEKKTDAIEPKETSKKEVQDAKDTNAPIVEFGIRMQKSEYAPYDYKANSNIAMQRVNYDFNLTGNVRTIYPIYLKYINADRKYGLEFQFAENSLNKARYYSFAGDPSGVSFSRNEVVDLERRDYKLNYLAYHLTRFGEKLYFGLGLRKIDRAVWDGSLFSIYSNRVETLGPQLSVKSNIPLYENLSLNMSLEFYYTQGSRTFARQFFFPYYEVDVTIQRENTLGIFRGVEWDLSLSYLWKGKYKFYFGYNYNKANFANQNALDYRLSYNATLDSVNLYYNLPESGREIIRGYYLGFSTVL</sequence>
<dbReference type="AlphaFoldDB" id="A0A4R9KDN9"/>
<dbReference type="NCBIfam" id="TIGR04327">
    <property type="entry name" value="OMP_LA_2444"/>
    <property type="match status" value="1"/>
</dbReference>
<reference evidence="3" key="1">
    <citation type="journal article" date="2019" name="PLoS Negl. Trop. Dis.">
        <title>Revisiting the worldwide diversity of Leptospira species in the environment.</title>
        <authorList>
            <person name="Vincent A.T."/>
            <person name="Schiettekatte O."/>
            <person name="Bourhy P."/>
            <person name="Veyrier F.J."/>
            <person name="Picardeau M."/>
        </authorList>
    </citation>
    <scope>NUCLEOTIDE SEQUENCE [LARGE SCALE GENOMIC DNA]</scope>
    <source>
        <strain evidence="3">201702455</strain>
    </source>
</reference>
<name>A0A4R9KDN9_9LEPT</name>
<keyword evidence="2" id="KW-0732">Signal</keyword>
<accession>A0A4R9KDN9</accession>
<proteinExistence type="predicted"/>
<feature type="compositionally biased region" description="Basic and acidic residues" evidence="1">
    <location>
        <begin position="27"/>
        <end position="69"/>
    </location>
</feature>
<gene>
    <name evidence="3" type="ORF">EHQ64_02605</name>
</gene>
<evidence type="ECO:0000256" key="2">
    <source>
        <dbReference type="SAM" id="SignalP"/>
    </source>
</evidence>
<evidence type="ECO:0000313" key="3">
    <source>
        <dbReference type="EMBL" id="TGL64241.1"/>
    </source>
</evidence>
<evidence type="ECO:0008006" key="5">
    <source>
        <dbReference type="Google" id="ProtNLM"/>
    </source>
</evidence>
<dbReference type="OrthoDB" id="326018at2"/>